<evidence type="ECO:0000256" key="5">
    <source>
        <dbReference type="ARBA" id="ARBA00022741"/>
    </source>
</evidence>
<comment type="similarity">
    <text evidence="2 7">Belongs to the SurE nucleotidase family.</text>
</comment>
<dbReference type="STRING" id="485915.Dret_1399"/>
<dbReference type="NCBIfam" id="TIGR00087">
    <property type="entry name" value="surE"/>
    <property type="match status" value="1"/>
</dbReference>
<name>C8X2N9_DESRD</name>
<comment type="catalytic activity">
    <reaction evidence="1 7">
        <text>a ribonucleoside 5'-phosphate + H2O = a ribonucleoside + phosphate</text>
        <dbReference type="Rhea" id="RHEA:12484"/>
        <dbReference type="ChEBI" id="CHEBI:15377"/>
        <dbReference type="ChEBI" id="CHEBI:18254"/>
        <dbReference type="ChEBI" id="CHEBI:43474"/>
        <dbReference type="ChEBI" id="CHEBI:58043"/>
        <dbReference type="EC" id="3.1.3.5"/>
    </reaction>
</comment>
<dbReference type="EC" id="3.1.3.5" evidence="7"/>
<dbReference type="GO" id="GO:0000166">
    <property type="term" value="F:nucleotide binding"/>
    <property type="evidence" value="ECO:0007669"/>
    <property type="project" value="UniProtKB-KW"/>
</dbReference>
<dbReference type="RefSeq" id="WP_015751833.1">
    <property type="nucleotide sequence ID" value="NC_013223.1"/>
</dbReference>
<dbReference type="GO" id="GO:0005737">
    <property type="term" value="C:cytoplasm"/>
    <property type="evidence" value="ECO:0007669"/>
    <property type="project" value="UniProtKB-SubCell"/>
</dbReference>
<feature type="binding site" evidence="7">
    <location>
        <position position="95"/>
    </location>
    <ligand>
        <name>a divalent metal cation</name>
        <dbReference type="ChEBI" id="CHEBI:60240"/>
    </ligand>
</feature>
<evidence type="ECO:0000256" key="7">
    <source>
        <dbReference type="HAMAP-Rule" id="MF_00060"/>
    </source>
</evidence>
<dbReference type="HOGENOM" id="CLU_045192_1_2_7"/>
<proteinExistence type="inferred from homology"/>
<dbReference type="InterPro" id="IPR002828">
    <property type="entry name" value="SurE-like_Pase/nucleotidase"/>
</dbReference>
<dbReference type="PANTHER" id="PTHR30457">
    <property type="entry name" value="5'-NUCLEOTIDASE SURE"/>
    <property type="match status" value="1"/>
</dbReference>
<evidence type="ECO:0000313" key="10">
    <source>
        <dbReference type="Proteomes" id="UP000001052"/>
    </source>
</evidence>
<organism evidence="9 10">
    <name type="scientific">Desulfohalobium retbaense (strain ATCC 49708 / DSM 5692 / JCM 16813 / HR100)</name>
    <dbReference type="NCBI Taxonomy" id="485915"/>
    <lineage>
        <taxon>Bacteria</taxon>
        <taxon>Pseudomonadati</taxon>
        <taxon>Thermodesulfobacteriota</taxon>
        <taxon>Desulfovibrionia</taxon>
        <taxon>Desulfovibrionales</taxon>
        <taxon>Desulfohalobiaceae</taxon>
        <taxon>Desulfohalobium</taxon>
    </lineage>
</organism>
<dbReference type="SUPFAM" id="SSF64167">
    <property type="entry name" value="SurE-like"/>
    <property type="match status" value="1"/>
</dbReference>
<evidence type="ECO:0000256" key="2">
    <source>
        <dbReference type="ARBA" id="ARBA00011062"/>
    </source>
</evidence>
<feature type="binding site" evidence="7">
    <location>
        <position position="40"/>
    </location>
    <ligand>
        <name>a divalent metal cation</name>
        <dbReference type="ChEBI" id="CHEBI:60240"/>
    </ligand>
</feature>
<sequence>MDILLTNDDGIQAYGLRALYRALRSAGHSVTVVAPLTQQSAVGHAVTLSMPLRVKSVREDGFAGYGISGTPVDAVKIALSTLLETPPEVIVSGINAGANVGVDILYSGTVSAATEGALAGLPALAVSVDHFHPEDLRDQARWTASFIDGTQWERLPRRRVLNLNFPACPLDQSLGLRVCPQTQAVYQDEYIRRHDPRDSEYFWLTGQIPPERVQPGTDRALLSEGCVTLTPLCFDFTDAALLEQTRALAGAWESGDRSV</sequence>
<dbReference type="GO" id="GO:0046872">
    <property type="term" value="F:metal ion binding"/>
    <property type="evidence" value="ECO:0007669"/>
    <property type="project" value="UniProtKB-UniRule"/>
</dbReference>
<feature type="binding site" evidence="7">
    <location>
        <position position="9"/>
    </location>
    <ligand>
        <name>a divalent metal cation</name>
        <dbReference type="ChEBI" id="CHEBI:60240"/>
    </ligand>
</feature>
<dbReference type="HAMAP" id="MF_00060">
    <property type="entry name" value="SurE"/>
    <property type="match status" value="1"/>
</dbReference>
<keyword evidence="10" id="KW-1185">Reference proteome</keyword>
<feature type="domain" description="Survival protein SurE-like phosphatase/nucleotidase" evidence="8">
    <location>
        <begin position="3"/>
        <end position="187"/>
    </location>
</feature>
<dbReference type="KEGG" id="drt:Dret_1399"/>
<dbReference type="Proteomes" id="UP000001052">
    <property type="component" value="Chromosome"/>
</dbReference>
<dbReference type="EMBL" id="CP001734">
    <property type="protein sequence ID" value="ACV68686.1"/>
    <property type="molecule type" value="Genomic_DNA"/>
</dbReference>
<comment type="subcellular location">
    <subcellularLocation>
        <location evidence="7">Cytoplasm</location>
    </subcellularLocation>
</comment>
<evidence type="ECO:0000256" key="6">
    <source>
        <dbReference type="ARBA" id="ARBA00022801"/>
    </source>
</evidence>
<comment type="function">
    <text evidence="7">Nucleotidase that shows phosphatase activity on nucleoside 5'-monophosphates.</text>
</comment>
<dbReference type="InterPro" id="IPR036523">
    <property type="entry name" value="SurE-like_sf"/>
</dbReference>
<accession>C8X2N9</accession>
<keyword evidence="6 7" id="KW-0378">Hydrolase</keyword>
<evidence type="ECO:0000259" key="8">
    <source>
        <dbReference type="Pfam" id="PF01975"/>
    </source>
</evidence>
<feature type="binding site" evidence="7">
    <location>
        <position position="8"/>
    </location>
    <ligand>
        <name>a divalent metal cation</name>
        <dbReference type="ChEBI" id="CHEBI:60240"/>
    </ligand>
</feature>
<dbReference type="NCBIfam" id="NF001490">
    <property type="entry name" value="PRK00346.1-4"/>
    <property type="match status" value="1"/>
</dbReference>
<dbReference type="Gene3D" id="3.40.1210.10">
    <property type="entry name" value="Survival protein SurE-like phosphatase/nucleotidase"/>
    <property type="match status" value="1"/>
</dbReference>
<dbReference type="InterPro" id="IPR030048">
    <property type="entry name" value="SurE"/>
</dbReference>
<evidence type="ECO:0000313" key="9">
    <source>
        <dbReference type="EMBL" id="ACV68686.1"/>
    </source>
</evidence>
<dbReference type="PANTHER" id="PTHR30457:SF12">
    <property type="entry name" value="5'_3'-NUCLEOTIDASE SURE"/>
    <property type="match status" value="1"/>
</dbReference>
<evidence type="ECO:0000256" key="4">
    <source>
        <dbReference type="ARBA" id="ARBA00022723"/>
    </source>
</evidence>
<gene>
    <name evidence="7" type="primary">surE</name>
    <name evidence="9" type="ordered locus">Dret_1399</name>
</gene>
<keyword evidence="3 7" id="KW-0963">Cytoplasm</keyword>
<dbReference type="GO" id="GO:0008253">
    <property type="term" value="F:5'-nucleotidase activity"/>
    <property type="evidence" value="ECO:0007669"/>
    <property type="project" value="UniProtKB-UniRule"/>
</dbReference>
<dbReference type="Pfam" id="PF01975">
    <property type="entry name" value="SurE"/>
    <property type="match status" value="1"/>
</dbReference>
<dbReference type="OrthoDB" id="9780815at2"/>
<protein>
    <recommendedName>
        <fullName evidence="7">5'-nucleotidase SurE</fullName>
        <ecNumber evidence="7">3.1.3.5</ecNumber>
    </recommendedName>
    <alternativeName>
        <fullName evidence="7">Nucleoside 5'-monophosphate phosphohydrolase</fullName>
    </alternativeName>
</protein>
<reference evidence="10" key="1">
    <citation type="submission" date="2009-09" db="EMBL/GenBank/DDBJ databases">
        <title>The complete chromosome of Desulfohalobium retbaense DSM 5692.</title>
        <authorList>
            <consortium name="US DOE Joint Genome Institute (JGI-PGF)"/>
            <person name="Lucas S."/>
            <person name="Copeland A."/>
            <person name="Lapidus A."/>
            <person name="Glavina del Rio T."/>
            <person name="Dalin E."/>
            <person name="Tice H."/>
            <person name="Bruce D."/>
            <person name="Goodwin L."/>
            <person name="Pitluck S."/>
            <person name="Kyrpides N."/>
            <person name="Mavromatis K."/>
            <person name="Ivanova N."/>
            <person name="Mikhailova N."/>
            <person name="Munk A.C."/>
            <person name="Brettin T."/>
            <person name="Detter J.C."/>
            <person name="Han C."/>
            <person name="Tapia R."/>
            <person name="Larimer F."/>
            <person name="Land M."/>
            <person name="Hauser L."/>
            <person name="Markowitz V."/>
            <person name="Cheng J.-F."/>
            <person name="Hugenholtz P."/>
            <person name="Woyke T."/>
            <person name="Wu D."/>
            <person name="Spring S."/>
            <person name="Klenk H.-P."/>
            <person name="Eisen J.A."/>
        </authorList>
    </citation>
    <scope>NUCLEOTIDE SEQUENCE [LARGE SCALE GENOMIC DNA]</scope>
    <source>
        <strain evidence="10">DSM 5692</strain>
    </source>
</reference>
<keyword evidence="4 7" id="KW-0479">Metal-binding</keyword>
<dbReference type="GO" id="GO:0008254">
    <property type="term" value="F:3'-nucleotidase activity"/>
    <property type="evidence" value="ECO:0007669"/>
    <property type="project" value="TreeGrafter"/>
</dbReference>
<evidence type="ECO:0000256" key="3">
    <source>
        <dbReference type="ARBA" id="ARBA00022490"/>
    </source>
</evidence>
<evidence type="ECO:0000256" key="1">
    <source>
        <dbReference type="ARBA" id="ARBA00000815"/>
    </source>
</evidence>
<dbReference type="AlphaFoldDB" id="C8X2N9"/>
<keyword evidence="5 7" id="KW-0547">Nucleotide-binding</keyword>
<dbReference type="eggNOG" id="COG0496">
    <property type="taxonomic scope" value="Bacteria"/>
</dbReference>
<reference evidence="9 10" key="2">
    <citation type="journal article" date="2010" name="Stand. Genomic Sci.">
        <title>Complete genome sequence of Desulfohalobium retbaense type strain (HR(100)).</title>
        <authorList>
            <person name="Spring S."/>
            <person name="Nolan M."/>
            <person name="Lapidus A."/>
            <person name="Glavina Del Rio T."/>
            <person name="Copeland A."/>
            <person name="Tice H."/>
            <person name="Cheng J.F."/>
            <person name="Lucas S."/>
            <person name="Land M."/>
            <person name="Chen F."/>
            <person name="Bruce D."/>
            <person name="Goodwin L."/>
            <person name="Pitluck S."/>
            <person name="Ivanova N."/>
            <person name="Mavromatis K."/>
            <person name="Mikhailova N."/>
            <person name="Pati A."/>
            <person name="Chen A."/>
            <person name="Palaniappan K."/>
            <person name="Hauser L."/>
            <person name="Chang Y.J."/>
            <person name="Jeffries C.D."/>
            <person name="Munk C."/>
            <person name="Kiss H."/>
            <person name="Chain P."/>
            <person name="Han C."/>
            <person name="Brettin T."/>
            <person name="Detter J.C."/>
            <person name="Schuler E."/>
            <person name="Goker M."/>
            <person name="Rohde M."/>
            <person name="Bristow J."/>
            <person name="Eisen J.A."/>
            <person name="Markowitz V."/>
            <person name="Hugenholtz P."/>
            <person name="Kyrpides N.C."/>
            <person name="Klenk H.P."/>
        </authorList>
    </citation>
    <scope>NUCLEOTIDE SEQUENCE [LARGE SCALE GENOMIC DNA]</scope>
    <source>
        <strain evidence="9 10">DSM 5692</strain>
    </source>
</reference>
<comment type="cofactor">
    <cofactor evidence="7">
        <name>a divalent metal cation</name>
        <dbReference type="ChEBI" id="CHEBI:60240"/>
    </cofactor>
    <text evidence="7">Binds 1 divalent metal cation per subunit.</text>
</comment>
<dbReference type="GO" id="GO:0004309">
    <property type="term" value="F:exopolyphosphatase activity"/>
    <property type="evidence" value="ECO:0007669"/>
    <property type="project" value="TreeGrafter"/>
</dbReference>